<dbReference type="RefSeq" id="WP_203936776.1">
    <property type="nucleotide sequence ID" value="NZ_BAAAGJ010000005.1"/>
</dbReference>
<dbReference type="PANTHER" id="PTHR12526:SF636">
    <property type="entry name" value="BLL3647 PROTEIN"/>
    <property type="match status" value="1"/>
</dbReference>
<evidence type="ECO:0000259" key="1">
    <source>
        <dbReference type="Pfam" id="PF11997"/>
    </source>
</evidence>
<dbReference type="AlphaFoldDB" id="A0A8J3Y4X7"/>
<keyword evidence="3" id="KW-1185">Reference proteome</keyword>
<dbReference type="EMBL" id="BOOY01000004">
    <property type="protein sequence ID" value="GIJ01448.1"/>
    <property type="molecule type" value="Genomic_DNA"/>
</dbReference>
<organism evidence="2 3">
    <name type="scientific">Spirilliplanes yamanashiensis</name>
    <dbReference type="NCBI Taxonomy" id="42233"/>
    <lineage>
        <taxon>Bacteria</taxon>
        <taxon>Bacillati</taxon>
        <taxon>Actinomycetota</taxon>
        <taxon>Actinomycetes</taxon>
        <taxon>Micromonosporales</taxon>
        <taxon>Micromonosporaceae</taxon>
        <taxon>Spirilliplanes</taxon>
    </lineage>
</organism>
<dbReference type="PANTHER" id="PTHR12526">
    <property type="entry name" value="GLYCOSYLTRANSFERASE"/>
    <property type="match status" value="1"/>
</dbReference>
<dbReference type="SUPFAM" id="SSF53756">
    <property type="entry name" value="UDP-Glycosyltransferase/glycogen phosphorylase"/>
    <property type="match status" value="1"/>
</dbReference>
<dbReference type="Gene3D" id="3.40.50.2000">
    <property type="entry name" value="Glycogen Phosphorylase B"/>
    <property type="match status" value="2"/>
</dbReference>
<dbReference type="InterPro" id="IPR022622">
    <property type="entry name" value="DUF3492"/>
</dbReference>
<evidence type="ECO:0000313" key="3">
    <source>
        <dbReference type="Proteomes" id="UP000652013"/>
    </source>
</evidence>
<accession>A0A8J3Y4X7</accession>
<sequence length="499" mass="52376">MNHPALRVALLTAGGYPYRRDGLSSWCRLLVGALDDHEFHLRTLVDTRTGPPPYPLPANAASAEAVVVGPGARRPGTAGAAEAGVAAVLLCRGLLGDERHGAAMVTDALRRLARLAADDPDPLRDVALAEILLDAWRTSRAADAGNDRIPPPRLGVGDAATAAALLRHACRALAVRLPAVDVAHCVGGTAPLLAALAAHWRDGTPLLVTEARTPLEQRPGEQRLAPPVRAALRLFRRAVSRTGYAEAALVAPMSAHHRGWILRHGAHPATIVTVPPAADPARHPATPELMAGPSLAWAGTRPGPEVHLLLEAFAGVLGAVPGCTLRLLCPDAERGRLRELVQQAGLAAAVRVDAGGDPRRVYAAGQVIVHLPGPDEPPQRIVEAMLAGRAVVGVDTGPVAELLGDTGVVVPRDSPADLAAACVALLTDPDRRAALAAAARERARSRYTPAHLARAYRALYEDAAAPPVRTEPRHEFDLVLPAPLVPVPATVRWLAREPS</sequence>
<name>A0A8J3Y4X7_9ACTN</name>
<dbReference type="GO" id="GO:0016757">
    <property type="term" value="F:glycosyltransferase activity"/>
    <property type="evidence" value="ECO:0007669"/>
    <property type="project" value="TreeGrafter"/>
</dbReference>
<dbReference type="Pfam" id="PF13692">
    <property type="entry name" value="Glyco_trans_1_4"/>
    <property type="match status" value="1"/>
</dbReference>
<dbReference type="Pfam" id="PF11997">
    <property type="entry name" value="DUF3492"/>
    <property type="match status" value="1"/>
</dbReference>
<proteinExistence type="predicted"/>
<dbReference type="Proteomes" id="UP000652013">
    <property type="component" value="Unassembled WGS sequence"/>
</dbReference>
<gene>
    <name evidence="2" type="ORF">Sya03_08000</name>
</gene>
<comment type="caution">
    <text evidence="2">The sequence shown here is derived from an EMBL/GenBank/DDBJ whole genome shotgun (WGS) entry which is preliminary data.</text>
</comment>
<protein>
    <recommendedName>
        <fullName evidence="1">DUF3492 domain-containing protein</fullName>
    </recommendedName>
</protein>
<reference evidence="2" key="1">
    <citation type="submission" date="2021-01" db="EMBL/GenBank/DDBJ databases">
        <title>Whole genome shotgun sequence of Spirilliplanes yamanashiensis NBRC 15828.</title>
        <authorList>
            <person name="Komaki H."/>
            <person name="Tamura T."/>
        </authorList>
    </citation>
    <scope>NUCLEOTIDE SEQUENCE</scope>
    <source>
        <strain evidence="2">NBRC 15828</strain>
    </source>
</reference>
<evidence type="ECO:0000313" key="2">
    <source>
        <dbReference type="EMBL" id="GIJ01448.1"/>
    </source>
</evidence>
<feature type="domain" description="DUF3492" evidence="1">
    <location>
        <begin position="7"/>
        <end position="268"/>
    </location>
</feature>